<keyword evidence="5" id="KW-0460">Magnesium</keyword>
<dbReference type="AlphaFoldDB" id="D2VVI5"/>
<dbReference type="GO" id="GO:0019829">
    <property type="term" value="F:ATPase-coupled monoatomic cation transmembrane transporter activity"/>
    <property type="evidence" value="ECO:0007669"/>
    <property type="project" value="TreeGrafter"/>
</dbReference>
<dbReference type="InterPro" id="IPR008250">
    <property type="entry name" value="ATPase_P-typ_transduc_dom_A_sf"/>
</dbReference>
<dbReference type="GO" id="GO:0016020">
    <property type="term" value="C:membrane"/>
    <property type="evidence" value="ECO:0007669"/>
    <property type="project" value="UniProtKB-SubCell"/>
</dbReference>
<dbReference type="InParanoid" id="D2VVI5"/>
<accession>D2VVI5</accession>
<sequence>MRKSTQNNQLSVPLLEVDINNGNNDNINNNNNGRSASTLSVKRRNTSPTNTTIVNDHLPSSTSVPYYYESALGSFKQQQNNDTTFKHQSMTTNPSTLSLNNMTITIQQYIYGFIHAVCVFLTFICAIKVHPYRHISKKVKKELSLSYEYTSEIRVLRDGQIYMVGSSNLVPGDVIILNNVTTIPCDCILLSTNSHILCDESSLTGDTELSHKIPLFNNVNMNMNNNMNNGNMNNNMNNNKNVTGQTTIDQYNVLVGGTRIVREKQTATTTTTNNNINNNSNNTNDNSTTTIHQSNTTTINNNNNNSNSSNNNEEGQLIKALVIKTGFHTVKGKIIRNILLTSCHNLHTKFDKDSNTNILIGDVIDQSMLEFTKYELKRSIQDSNLFTLIPPNIFSERGTLQVLKNYPFTSELQRQSVLVNNFTNYIIYCKGSPSSIKSLCKNIPQDYDQVVKHYGLQGFKILAMSMKIINNSDFYKNFNSINFENRNEIENNLEFIGFILLKNNMYNFVQSEIKQLEDGHFIKSKMITGDNIYTSLYTAKECGMIDSDIQQVYCAFYENNSIEWKCLNISNFDYGKLTSIKTSKFTTTTSNNEMTSNNNGTIEEEEEEEDEEDDSNIMEHNTVKSKNKFKSIMNSVSSSHNQKKIALAMTGEAFHYLRNQLISNIYHTHDELLPYYSQLLCLCHIYTEMSPNQKGNLVSDFRQYLNYIVCMIGDGSNDSIAMNCSDASLFISKQFNNSTNIISNNNNSNSKRSNYEHSYAAQFTVPLDYIIGQSSSLKKSKHSKKKKNVTSSLSINNELTIMNTNSNSNNNNEYSDTYYHRFQDENEKSNTTNINNSNNSNNSNNIHNIHTTSSLNNSTSEGKDSIANYEAYVKTGGVDYIETDQYAVQYKNYVLLKVFILCVLILNIFITFAIECASILLYKFYKFIRNSKFKHSAITWKKCVHSFVFDQENNDIVIPYFTTKFKHE</sequence>
<dbReference type="SUPFAM" id="SSF81653">
    <property type="entry name" value="Calcium ATPase, transduction domain A"/>
    <property type="match status" value="1"/>
</dbReference>
<feature type="compositionally biased region" description="Polar residues" evidence="7">
    <location>
        <begin position="34"/>
        <end position="51"/>
    </location>
</feature>
<evidence type="ECO:0000256" key="8">
    <source>
        <dbReference type="SAM" id="Phobius"/>
    </source>
</evidence>
<dbReference type="InterPro" id="IPR036412">
    <property type="entry name" value="HAD-like_sf"/>
</dbReference>
<dbReference type="eggNOG" id="KOG0208">
    <property type="taxonomic scope" value="Eukaryota"/>
</dbReference>
<dbReference type="GO" id="GO:0140358">
    <property type="term" value="F:P-type transmembrane transporter activity"/>
    <property type="evidence" value="ECO:0007669"/>
    <property type="project" value="InterPro"/>
</dbReference>
<dbReference type="InterPro" id="IPR023299">
    <property type="entry name" value="ATPase_P-typ_cyto_dom_N"/>
</dbReference>
<keyword evidence="4" id="KW-0067">ATP-binding</keyword>
<feature type="region of interest" description="Disordered" evidence="7">
    <location>
        <begin position="588"/>
        <end position="620"/>
    </location>
</feature>
<dbReference type="Gene3D" id="2.70.150.10">
    <property type="entry name" value="Calcium-transporting ATPase, cytoplasmic transduction domain A"/>
    <property type="match status" value="1"/>
</dbReference>
<dbReference type="KEGG" id="ngr:NAEGRDRAFT_73031"/>
<organism evidence="11">
    <name type="scientific">Naegleria gruberi</name>
    <name type="common">Amoeba</name>
    <dbReference type="NCBI Taxonomy" id="5762"/>
    <lineage>
        <taxon>Eukaryota</taxon>
        <taxon>Discoba</taxon>
        <taxon>Heterolobosea</taxon>
        <taxon>Tetramitia</taxon>
        <taxon>Eutetramitia</taxon>
        <taxon>Vahlkampfiidae</taxon>
        <taxon>Naegleria</taxon>
    </lineage>
</organism>
<dbReference type="Gene3D" id="3.40.50.1000">
    <property type="entry name" value="HAD superfamily/HAD-like"/>
    <property type="match status" value="1"/>
</dbReference>
<proteinExistence type="predicted"/>
<dbReference type="InterPro" id="IPR006544">
    <property type="entry name" value="P-type_TPase_V"/>
</dbReference>
<feature type="compositionally biased region" description="Low complexity" evidence="7">
    <location>
        <begin position="588"/>
        <end position="599"/>
    </location>
</feature>
<feature type="domain" description="P-type ATPase A" evidence="9">
    <location>
        <begin position="153"/>
        <end position="272"/>
    </location>
</feature>
<keyword evidence="8" id="KW-0812">Transmembrane</keyword>
<dbReference type="Gene3D" id="3.40.1110.10">
    <property type="entry name" value="Calcium-transporting ATPase, cytoplasmic domain N"/>
    <property type="match status" value="1"/>
</dbReference>
<dbReference type="GO" id="GO:0005524">
    <property type="term" value="F:ATP binding"/>
    <property type="evidence" value="ECO:0007669"/>
    <property type="project" value="UniProtKB-KW"/>
</dbReference>
<keyword evidence="3" id="KW-0547">Nucleotide-binding</keyword>
<dbReference type="RefSeq" id="XP_002671863.1">
    <property type="nucleotide sequence ID" value="XM_002671817.1"/>
</dbReference>
<dbReference type="SUPFAM" id="SSF81660">
    <property type="entry name" value="Metal cation-transporting ATPase, ATP-binding domain N"/>
    <property type="match status" value="1"/>
</dbReference>
<evidence type="ECO:0000313" key="10">
    <source>
        <dbReference type="EMBL" id="EFC39119.1"/>
    </source>
</evidence>
<evidence type="ECO:0000259" key="9">
    <source>
        <dbReference type="Pfam" id="PF00122"/>
    </source>
</evidence>
<feature type="transmembrane region" description="Helical" evidence="8">
    <location>
        <begin position="898"/>
        <end position="922"/>
    </location>
</feature>
<dbReference type="STRING" id="5762.D2VVI5"/>
<dbReference type="PANTHER" id="PTHR45630">
    <property type="entry name" value="CATION-TRANSPORTING ATPASE-RELATED"/>
    <property type="match status" value="1"/>
</dbReference>
<evidence type="ECO:0000256" key="6">
    <source>
        <dbReference type="ARBA" id="ARBA00022967"/>
    </source>
</evidence>
<keyword evidence="6" id="KW-1278">Translocase</keyword>
<dbReference type="Proteomes" id="UP000006671">
    <property type="component" value="Unassembled WGS sequence"/>
</dbReference>
<feature type="compositionally biased region" description="Low complexity" evidence="7">
    <location>
        <begin position="21"/>
        <end position="33"/>
    </location>
</feature>
<feature type="region of interest" description="Disordered" evidence="7">
    <location>
        <begin position="21"/>
        <end position="51"/>
    </location>
</feature>
<dbReference type="EMBL" id="GG738902">
    <property type="protein sequence ID" value="EFC39119.1"/>
    <property type="molecule type" value="Genomic_DNA"/>
</dbReference>
<evidence type="ECO:0000313" key="11">
    <source>
        <dbReference type="Proteomes" id="UP000006671"/>
    </source>
</evidence>
<feature type="compositionally biased region" description="Acidic residues" evidence="7">
    <location>
        <begin position="602"/>
        <end position="616"/>
    </location>
</feature>
<evidence type="ECO:0000256" key="3">
    <source>
        <dbReference type="ARBA" id="ARBA00022741"/>
    </source>
</evidence>
<feature type="region of interest" description="Disordered" evidence="7">
    <location>
        <begin position="264"/>
        <end position="312"/>
    </location>
</feature>
<dbReference type="InterPro" id="IPR059000">
    <property type="entry name" value="ATPase_P-type_domA"/>
</dbReference>
<keyword evidence="8" id="KW-1133">Transmembrane helix</keyword>
<feature type="compositionally biased region" description="Low complexity" evidence="7">
    <location>
        <begin position="266"/>
        <end position="312"/>
    </location>
</feature>
<dbReference type="SUPFAM" id="SSF56784">
    <property type="entry name" value="HAD-like"/>
    <property type="match status" value="1"/>
</dbReference>
<protein>
    <submittedName>
        <fullName evidence="10">Predicted protein</fullName>
    </submittedName>
</protein>
<keyword evidence="8" id="KW-0472">Membrane</keyword>
<gene>
    <name evidence="10" type="ORF">NAEGRDRAFT_73031</name>
</gene>
<dbReference type="Pfam" id="PF00122">
    <property type="entry name" value="E1-E2_ATPase"/>
    <property type="match status" value="1"/>
</dbReference>
<evidence type="ECO:0000256" key="5">
    <source>
        <dbReference type="ARBA" id="ARBA00022842"/>
    </source>
</evidence>
<evidence type="ECO:0000256" key="7">
    <source>
        <dbReference type="SAM" id="MobiDB-lite"/>
    </source>
</evidence>
<keyword evidence="11" id="KW-1185">Reference proteome</keyword>
<name>D2VVI5_NAEGR</name>
<comment type="subcellular location">
    <subcellularLocation>
        <location evidence="1">Membrane</location>
        <topology evidence="1">Multi-pass membrane protein</topology>
    </subcellularLocation>
</comment>
<feature type="transmembrane region" description="Helical" evidence="8">
    <location>
        <begin position="109"/>
        <end position="129"/>
    </location>
</feature>
<dbReference type="GeneID" id="8854009"/>
<dbReference type="InterPro" id="IPR023214">
    <property type="entry name" value="HAD_sf"/>
</dbReference>
<keyword evidence="2" id="KW-0479">Metal-binding</keyword>
<evidence type="ECO:0000256" key="1">
    <source>
        <dbReference type="ARBA" id="ARBA00004141"/>
    </source>
</evidence>
<dbReference type="VEuPathDB" id="AmoebaDB:NAEGRDRAFT_73031"/>
<dbReference type="GO" id="GO:0046872">
    <property type="term" value="F:metal ion binding"/>
    <property type="evidence" value="ECO:0007669"/>
    <property type="project" value="UniProtKB-KW"/>
</dbReference>
<reference evidence="10 11" key="1">
    <citation type="journal article" date="2010" name="Cell">
        <title>The genome of Naegleria gruberi illuminates early eukaryotic versatility.</title>
        <authorList>
            <person name="Fritz-Laylin L.K."/>
            <person name="Prochnik S.E."/>
            <person name="Ginger M.L."/>
            <person name="Dacks J.B."/>
            <person name="Carpenter M.L."/>
            <person name="Field M.C."/>
            <person name="Kuo A."/>
            <person name="Paredez A."/>
            <person name="Chapman J."/>
            <person name="Pham J."/>
            <person name="Shu S."/>
            <person name="Neupane R."/>
            <person name="Cipriano M."/>
            <person name="Mancuso J."/>
            <person name="Tu H."/>
            <person name="Salamov A."/>
            <person name="Lindquist E."/>
            <person name="Shapiro H."/>
            <person name="Lucas S."/>
            <person name="Grigoriev I.V."/>
            <person name="Cande W.Z."/>
            <person name="Fulton C."/>
            <person name="Rokhsar D.S."/>
            <person name="Dawson S.C."/>
        </authorList>
    </citation>
    <scope>NUCLEOTIDE SEQUENCE [LARGE SCALE GENOMIC DNA]</scope>
    <source>
        <strain evidence="10 11">NEG-M</strain>
    </source>
</reference>
<evidence type="ECO:0000256" key="4">
    <source>
        <dbReference type="ARBA" id="ARBA00022840"/>
    </source>
</evidence>
<evidence type="ECO:0000256" key="2">
    <source>
        <dbReference type="ARBA" id="ARBA00022723"/>
    </source>
</evidence>
<dbReference type="OrthoDB" id="6423139at2759"/>